<dbReference type="Gene3D" id="1.25.40.390">
    <property type="match status" value="1"/>
</dbReference>
<dbReference type="RefSeq" id="WP_022159985.1">
    <property type="nucleotide sequence ID" value="NZ_CABJFF010000008.1"/>
</dbReference>
<evidence type="ECO:0000313" key="6">
    <source>
        <dbReference type="Proteomes" id="UP000283426"/>
    </source>
</evidence>
<reference evidence="6 7" key="1">
    <citation type="submission" date="2018-08" db="EMBL/GenBank/DDBJ databases">
        <title>A genome reference for cultivated species of the human gut microbiota.</title>
        <authorList>
            <person name="Zou Y."/>
            <person name="Xue W."/>
            <person name="Luo G."/>
        </authorList>
    </citation>
    <scope>NUCLEOTIDE SEQUENCE [LARGE SCALE GENOMIC DNA]</scope>
    <source>
        <strain evidence="4 6">AF14-6AC</strain>
        <strain evidence="3 7">AF16-14</strain>
        <strain evidence="5 8">OF03-11</strain>
    </source>
</reference>
<feature type="signal peptide" evidence="1">
    <location>
        <begin position="1"/>
        <end position="28"/>
    </location>
</feature>
<evidence type="ECO:0000313" key="8">
    <source>
        <dbReference type="Proteomes" id="UP000284434"/>
    </source>
</evidence>
<protein>
    <submittedName>
        <fullName evidence="3">RagB/SusD family nutrient uptake outer membrane protein</fullName>
    </submittedName>
</protein>
<name>A0A412TV95_9BACT</name>
<dbReference type="AlphaFoldDB" id="A0A412TV95"/>
<dbReference type="Proteomes" id="UP000283426">
    <property type="component" value="Unassembled WGS sequence"/>
</dbReference>
<feature type="domain" description="SusD-like N-terminal" evidence="2">
    <location>
        <begin position="27"/>
        <end position="209"/>
    </location>
</feature>
<dbReference type="InterPro" id="IPR011990">
    <property type="entry name" value="TPR-like_helical_dom_sf"/>
</dbReference>
<evidence type="ECO:0000313" key="7">
    <source>
        <dbReference type="Proteomes" id="UP000284243"/>
    </source>
</evidence>
<gene>
    <name evidence="4" type="ORF">DWW24_00440</name>
    <name evidence="3" type="ORF">DWW57_04525</name>
    <name evidence="5" type="ORF">DXA53_05480</name>
</gene>
<sequence>MSYKKIKNMTAAILLGCAVLSQSCTSWLDITPEAQVNDKKIFSTPQGFKDVLNGIYITASGEKLYANNLLFGFTDVLAQYYAIPDETHEFAQLAKYQYKDVNISPKIDEMWLELYFCIANCNILLERLEEVGPDFFEDERTYYILHGEARALRAFFHFDLLRLFAPSYKADPGYTAIPYITKYSNKVSPQKTVSEVIDSVIVDLKAAVTDLEGRDPIFDPLYQATTGSDMYMWTQPMPDRNEFLSYRGFRLNYYAVNALLARVYAYKLDKKQAYDYAKIVLESGVFKFTDYWKITSDIQYRNRILRPEIVFGFNVPRMTKVFEPYSPSYSSSKKWLTIKNSEQMFEGSANDYRLNYLMEHEILAAFDRPSCIKFVKPENADEMTEEEMGRIAPMIRISEMYYYVCEYLMDSDLNGAKTELQKLRNARNAKEALIANSPAELEDVIVNDARREFMCEGQLFYFYKRLGRKVVDESGNYTMTEKDFVLPLPDVELEFGNRLSELYK</sequence>
<dbReference type="Proteomes" id="UP000284243">
    <property type="component" value="Unassembled WGS sequence"/>
</dbReference>
<keyword evidence="1" id="KW-0732">Signal</keyword>
<evidence type="ECO:0000313" key="4">
    <source>
        <dbReference type="EMBL" id="RGV30579.1"/>
    </source>
</evidence>
<dbReference type="PROSITE" id="PS51257">
    <property type="entry name" value="PROKAR_LIPOPROTEIN"/>
    <property type="match status" value="1"/>
</dbReference>
<evidence type="ECO:0000259" key="2">
    <source>
        <dbReference type="Pfam" id="PF14322"/>
    </source>
</evidence>
<evidence type="ECO:0000313" key="5">
    <source>
        <dbReference type="EMBL" id="RGY08101.1"/>
    </source>
</evidence>
<proteinExistence type="predicted"/>
<comment type="caution">
    <text evidence="3">The sequence shown here is derived from an EMBL/GenBank/DDBJ whole genome shotgun (WGS) entry which is preliminary data.</text>
</comment>
<dbReference type="Proteomes" id="UP000284434">
    <property type="component" value="Unassembled WGS sequence"/>
</dbReference>
<accession>A0A412TV95</accession>
<dbReference type="EMBL" id="QSCO01000006">
    <property type="protein sequence ID" value="RGY08101.1"/>
    <property type="molecule type" value="Genomic_DNA"/>
</dbReference>
<evidence type="ECO:0000313" key="3">
    <source>
        <dbReference type="EMBL" id="RGU57762.1"/>
    </source>
</evidence>
<dbReference type="EMBL" id="QRYW01000001">
    <property type="protein sequence ID" value="RGV30579.1"/>
    <property type="molecule type" value="Genomic_DNA"/>
</dbReference>
<dbReference type="Pfam" id="PF14322">
    <property type="entry name" value="SusD-like_3"/>
    <property type="match status" value="1"/>
</dbReference>
<organism evidence="3 7">
    <name type="scientific">Odoribacter splanchnicus</name>
    <dbReference type="NCBI Taxonomy" id="28118"/>
    <lineage>
        <taxon>Bacteria</taxon>
        <taxon>Pseudomonadati</taxon>
        <taxon>Bacteroidota</taxon>
        <taxon>Bacteroidia</taxon>
        <taxon>Bacteroidales</taxon>
        <taxon>Odoribacteraceae</taxon>
        <taxon>Odoribacter</taxon>
    </lineage>
</organism>
<evidence type="ECO:0000256" key="1">
    <source>
        <dbReference type="SAM" id="SignalP"/>
    </source>
</evidence>
<dbReference type="EMBL" id="QRYC01000004">
    <property type="protein sequence ID" value="RGU57762.1"/>
    <property type="molecule type" value="Genomic_DNA"/>
</dbReference>
<dbReference type="InterPro" id="IPR033985">
    <property type="entry name" value="SusD-like_N"/>
</dbReference>
<dbReference type="SUPFAM" id="SSF48452">
    <property type="entry name" value="TPR-like"/>
    <property type="match status" value="1"/>
</dbReference>
<feature type="chain" id="PRO_5033415664" evidence="1">
    <location>
        <begin position="29"/>
        <end position="504"/>
    </location>
</feature>